<dbReference type="Proteomes" id="UP001140094">
    <property type="component" value="Unassembled WGS sequence"/>
</dbReference>
<dbReference type="Pfam" id="PF00855">
    <property type="entry name" value="PWWP"/>
    <property type="match status" value="1"/>
</dbReference>
<feature type="domain" description="PWWP" evidence="5">
    <location>
        <begin position="399"/>
        <end position="454"/>
    </location>
</feature>
<accession>A0A9W8LQ05</accession>
<dbReference type="InterPro" id="IPR051831">
    <property type="entry name" value="Bromodomain_contain_prot"/>
</dbReference>
<dbReference type="SMART" id="SM00293">
    <property type="entry name" value="PWWP"/>
    <property type="match status" value="1"/>
</dbReference>
<evidence type="ECO:0000259" key="4">
    <source>
        <dbReference type="PROSITE" id="PS50014"/>
    </source>
</evidence>
<evidence type="ECO:0000313" key="7">
    <source>
        <dbReference type="Proteomes" id="UP001140094"/>
    </source>
</evidence>
<dbReference type="Pfam" id="PF00439">
    <property type="entry name" value="Bromodomain"/>
    <property type="match status" value="1"/>
</dbReference>
<gene>
    <name evidence="6" type="ORF">H4R20_006645</name>
</gene>
<keyword evidence="7" id="KW-1185">Reference proteome</keyword>
<evidence type="ECO:0000259" key="5">
    <source>
        <dbReference type="PROSITE" id="PS50812"/>
    </source>
</evidence>
<sequence length="508" mass="57632">RAHELEESQRQSVVLRIRTDLERVRLLVESVRRREREKLRRARLQVDYLRRILDPLALVLLPVIDELIERRDPRGVLSHPVTEEEAPDYFRVITHPMDFATMRQKLLDGDYRDINAFAADLQLVLTNCMTYNSPGTYYYQLAARVKRHVDRLMDAARAHIDRLPINPATGCLAVDIDFEIFSFNKEMLPMPTSLEEEKEEEAAAAAAEQKEQEPKVPQKDQKKQEPKEPQVGQEPQQPKKLPKPAPTSSQIEAPVTRSQQRQRRQTLPAGKKGPAGAAPKRRLTLFEQLSVPPPDMRKVTRGRSAKPKQPEKSEENTPASENPPDDTTALKNRLRHHHPSSADANVSATPSKKRQGPPDPPPTPSSAAKKARTAVTEKSNFRFIPTAARLGESRSDYPRGTVVWAKMESYPWFPAIVWDPADEQVPESVANDKSDVASFGLVRFFGPSSSNRLWRWVSDAQICRLGVDETVDRDFFRARKAKSNNMVKSVRQAYTEACMSNRIKPLAP</sequence>
<dbReference type="InterPro" id="IPR036427">
    <property type="entry name" value="Bromodomain-like_sf"/>
</dbReference>
<reference evidence="6" key="1">
    <citation type="submission" date="2022-07" db="EMBL/GenBank/DDBJ databases">
        <title>Phylogenomic reconstructions and comparative analyses of Kickxellomycotina fungi.</title>
        <authorList>
            <person name="Reynolds N.K."/>
            <person name="Stajich J.E."/>
            <person name="Barry K."/>
            <person name="Grigoriev I.V."/>
            <person name="Crous P."/>
            <person name="Smith M.E."/>
        </authorList>
    </citation>
    <scope>NUCLEOTIDE SEQUENCE</scope>
    <source>
        <strain evidence="6">NRRL 1565</strain>
    </source>
</reference>
<dbReference type="Gene3D" id="2.30.30.140">
    <property type="match status" value="1"/>
</dbReference>
<feature type="compositionally biased region" description="Basic and acidic residues" evidence="3">
    <location>
        <begin position="208"/>
        <end position="228"/>
    </location>
</feature>
<evidence type="ECO:0000256" key="3">
    <source>
        <dbReference type="SAM" id="MobiDB-lite"/>
    </source>
</evidence>
<feature type="compositionally biased region" description="Low complexity" evidence="3">
    <location>
        <begin position="229"/>
        <end position="239"/>
    </location>
</feature>
<comment type="caution">
    <text evidence="6">The sequence shown here is derived from an EMBL/GenBank/DDBJ whole genome shotgun (WGS) entry which is preliminary data.</text>
</comment>
<dbReference type="Gene3D" id="1.20.920.10">
    <property type="entry name" value="Bromodomain-like"/>
    <property type="match status" value="1"/>
</dbReference>
<evidence type="ECO:0000256" key="1">
    <source>
        <dbReference type="ARBA" id="ARBA00023117"/>
    </source>
</evidence>
<name>A0A9W8LQ05_9FUNG</name>
<dbReference type="GO" id="GO:0006325">
    <property type="term" value="P:chromatin organization"/>
    <property type="evidence" value="ECO:0007669"/>
    <property type="project" value="UniProtKB-ARBA"/>
</dbReference>
<evidence type="ECO:0000256" key="2">
    <source>
        <dbReference type="PROSITE-ProRule" id="PRU00035"/>
    </source>
</evidence>
<dbReference type="InterPro" id="IPR000313">
    <property type="entry name" value="PWWP_dom"/>
</dbReference>
<feature type="non-terminal residue" evidence="6">
    <location>
        <position position="1"/>
    </location>
</feature>
<dbReference type="PROSITE" id="PS50812">
    <property type="entry name" value="PWWP"/>
    <property type="match status" value="1"/>
</dbReference>
<dbReference type="AlphaFoldDB" id="A0A9W8LQ05"/>
<dbReference type="SUPFAM" id="SSF63748">
    <property type="entry name" value="Tudor/PWWP/MBT"/>
    <property type="match status" value="1"/>
</dbReference>
<feature type="domain" description="Bromo" evidence="4">
    <location>
        <begin position="69"/>
        <end position="139"/>
    </location>
</feature>
<dbReference type="SMART" id="SM00297">
    <property type="entry name" value="BROMO"/>
    <property type="match status" value="1"/>
</dbReference>
<organism evidence="6 7">
    <name type="scientific">Coemansia guatemalensis</name>
    <dbReference type="NCBI Taxonomy" id="2761395"/>
    <lineage>
        <taxon>Eukaryota</taxon>
        <taxon>Fungi</taxon>
        <taxon>Fungi incertae sedis</taxon>
        <taxon>Zoopagomycota</taxon>
        <taxon>Kickxellomycotina</taxon>
        <taxon>Kickxellomycetes</taxon>
        <taxon>Kickxellales</taxon>
        <taxon>Kickxellaceae</taxon>
        <taxon>Coemansia</taxon>
    </lineage>
</organism>
<dbReference type="PANTHER" id="PTHR22881">
    <property type="entry name" value="BROMODOMAIN CONTAINING PROTEIN"/>
    <property type="match status" value="1"/>
</dbReference>
<evidence type="ECO:0008006" key="8">
    <source>
        <dbReference type="Google" id="ProtNLM"/>
    </source>
</evidence>
<feature type="region of interest" description="Disordered" evidence="3">
    <location>
        <begin position="192"/>
        <end position="378"/>
    </location>
</feature>
<dbReference type="OrthoDB" id="20839at2759"/>
<feature type="compositionally biased region" description="Low complexity" evidence="3">
    <location>
        <begin position="268"/>
        <end position="278"/>
    </location>
</feature>
<dbReference type="CDD" id="cd04369">
    <property type="entry name" value="Bromodomain"/>
    <property type="match status" value="1"/>
</dbReference>
<dbReference type="PROSITE" id="PS50014">
    <property type="entry name" value="BROMODOMAIN_2"/>
    <property type="match status" value="1"/>
</dbReference>
<proteinExistence type="predicted"/>
<dbReference type="PANTHER" id="PTHR22881:SF27">
    <property type="entry name" value="BROMODOMAIN CONTAINING 7_9"/>
    <property type="match status" value="1"/>
</dbReference>
<dbReference type="CDD" id="cd05839">
    <property type="entry name" value="PWWP_BRPF"/>
    <property type="match status" value="1"/>
</dbReference>
<dbReference type="SUPFAM" id="SSF47370">
    <property type="entry name" value="Bromodomain"/>
    <property type="match status" value="1"/>
</dbReference>
<dbReference type="EMBL" id="JANBUO010003031">
    <property type="protein sequence ID" value="KAJ2793094.1"/>
    <property type="molecule type" value="Genomic_DNA"/>
</dbReference>
<dbReference type="InterPro" id="IPR001487">
    <property type="entry name" value="Bromodomain"/>
</dbReference>
<evidence type="ECO:0000313" key="6">
    <source>
        <dbReference type="EMBL" id="KAJ2793094.1"/>
    </source>
</evidence>
<keyword evidence="1 2" id="KW-0103">Bromodomain</keyword>
<dbReference type="PRINTS" id="PR00503">
    <property type="entry name" value="BROMODOMAIN"/>
</dbReference>
<protein>
    <recommendedName>
        <fullName evidence="8">Bromodomain-containing protein</fullName>
    </recommendedName>
</protein>